<dbReference type="InterPro" id="IPR006139">
    <property type="entry name" value="D-isomer_2_OHA_DH_cat_dom"/>
</dbReference>
<gene>
    <name evidence="7" type="ORF">HMPREF9238_00137</name>
</gene>
<dbReference type="RefSeq" id="WP_016443511.1">
    <property type="nucleotide sequence ID" value="NZ_KE150266.1"/>
</dbReference>
<evidence type="ECO:0008006" key="9">
    <source>
        <dbReference type="Google" id="ProtNLM"/>
    </source>
</evidence>
<proteinExistence type="inferred from homology"/>
<dbReference type="GO" id="GO:0016616">
    <property type="term" value="F:oxidoreductase activity, acting on the CH-OH group of donors, NAD or NADP as acceptor"/>
    <property type="evidence" value="ECO:0007669"/>
    <property type="project" value="InterPro"/>
</dbReference>
<dbReference type="Proteomes" id="UP000014387">
    <property type="component" value="Unassembled WGS sequence"/>
</dbReference>
<dbReference type="AlphaFoldDB" id="A0A9W5RDD5"/>
<dbReference type="PANTHER" id="PTHR43333">
    <property type="entry name" value="2-HACID_DH_C DOMAIN-CONTAINING PROTEIN"/>
    <property type="match status" value="1"/>
</dbReference>
<reference evidence="7 8" key="1">
    <citation type="submission" date="2013-05" db="EMBL/GenBank/DDBJ databases">
        <title>The Genome Sequence of Actinomyces europaeus ACS-120-V-COL10B.</title>
        <authorList>
            <consortium name="The Broad Institute Genomics Platform"/>
            <person name="Earl A."/>
            <person name="Ward D."/>
            <person name="Feldgarden M."/>
            <person name="Gevers D."/>
            <person name="Saerens B."/>
            <person name="Vaneechoutte M."/>
            <person name="Walker B."/>
            <person name="Young S."/>
            <person name="Zeng Q."/>
            <person name="Gargeya S."/>
            <person name="Fitzgerald M."/>
            <person name="Haas B."/>
            <person name="Abouelleil A."/>
            <person name="Allen A.W."/>
            <person name="Alvarado L."/>
            <person name="Arachchi H.M."/>
            <person name="Berlin A.M."/>
            <person name="Chapman S.B."/>
            <person name="Gainer-Dewar J."/>
            <person name="Goldberg J."/>
            <person name="Griggs A."/>
            <person name="Gujja S."/>
            <person name="Hansen M."/>
            <person name="Howarth C."/>
            <person name="Imamovic A."/>
            <person name="Ireland A."/>
            <person name="Larimer J."/>
            <person name="McCowan C."/>
            <person name="Murphy C."/>
            <person name="Pearson M."/>
            <person name="Poon T.W."/>
            <person name="Priest M."/>
            <person name="Roberts A."/>
            <person name="Saif S."/>
            <person name="Shea T."/>
            <person name="Sisk P."/>
            <person name="Sykes S."/>
            <person name="Wortman J."/>
            <person name="Nusbaum C."/>
            <person name="Birren B."/>
        </authorList>
    </citation>
    <scope>NUCLEOTIDE SEQUENCE [LARGE SCALE GENOMIC DNA]</scope>
    <source>
        <strain evidence="7 8">ACS-120-V-Col10b</strain>
    </source>
</reference>
<sequence length="322" mass="36295">MIAVTDSGGFVKIDADQIDQAMRREFGDTETWKVYSDFDSMLPDKENIEIILNNAPLNPAKLDQFQNLRWVFSYSAGIDRYPLRELSKMGVVLTNTSGVQAKPIAEQVFGAMIMFSRNLITAFQNQAARAWDQTIPVSELADQNLLVVGAGAIGREIARKAKAFDMHVTGIRNHLTDELPTHFDAMFTMNSLESLIPQAHYVVSVLPSTEATRGLFDISKFELMNPEAVFINVGRGDLTVEGDLICALREKTIKGAYLDVFATEPVPKDSPLWDLDNLLMTPHNSGPSQHYFKRAFAIFVQNLRRYRRGEPLINQINYELKY</sequence>
<feature type="domain" description="D-isomer specific 2-hydroxyacid dehydrogenase catalytic" evidence="5">
    <location>
        <begin position="50"/>
        <end position="317"/>
    </location>
</feature>
<name>A0A9W5RDD5_9ACTO</name>
<evidence type="ECO:0000313" key="8">
    <source>
        <dbReference type="Proteomes" id="UP000014387"/>
    </source>
</evidence>
<dbReference type="CDD" id="cd05300">
    <property type="entry name" value="2-Hacid_dh_1"/>
    <property type="match status" value="1"/>
</dbReference>
<dbReference type="GO" id="GO:0051287">
    <property type="term" value="F:NAD binding"/>
    <property type="evidence" value="ECO:0007669"/>
    <property type="project" value="InterPro"/>
</dbReference>
<dbReference type="Gene3D" id="3.40.50.720">
    <property type="entry name" value="NAD(P)-binding Rossmann-like Domain"/>
    <property type="match status" value="2"/>
</dbReference>
<protein>
    <recommendedName>
        <fullName evidence="9">D-isomer specific 2-hydroxyacid dehydrogenase NAD-binding domain-containing protein</fullName>
    </recommendedName>
</protein>
<comment type="similarity">
    <text evidence="1 4">Belongs to the D-isomer specific 2-hydroxyacid dehydrogenase family.</text>
</comment>
<dbReference type="SUPFAM" id="SSF52283">
    <property type="entry name" value="Formate/glycerate dehydrogenase catalytic domain-like"/>
    <property type="match status" value="1"/>
</dbReference>
<dbReference type="OrthoDB" id="4324715at2"/>
<dbReference type="PANTHER" id="PTHR43333:SF1">
    <property type="entry name" value="D-ISOMER SPECIFIC 2-HYDROXYACID DEHYDROGENASE NAD-BINDING DOMAIN-CONTAINING PROTEIN"/>
    <property type="match status" value="1"/>
</dbReference>
<keyword evidence="8" id="KW-1185">Reference proteome</keyword>
<dbReference type="EMBL" id="AGWN01000001">
    <property type="protein sequence ID" value="EPD30399.1"/>
    <property type="molecule type" value="Genomic_DNA"/>
</dbReference>
<dbReference type="InterPro" id="IPR036291">
    <property type="entry name" value="NAD(P)-bd_dom_sf"/>
</dbReference>
<evidence type="ECO:0000256" key="2">
    <source>
        <dbReference type="ARBA" id="ARBA00023002"/>
    </source>
</evidence>
<organism evidence="7 8">
    <name type="scientific">Gleimia europaea ACS-120-V-Col10b</name>
    <dbReference type="NCBI Taxonomy" id="883069"/>
    <lineage>
        <taxon>Bacteria</taxon>
        <taxon>Bacillati</taxon>
        <taxon>Actinomycetota</taxon>
        <taxon>Actinomycetes</taxon>
        <taxon>Actinomycetales</taxon>
        <taxon>Actinomycetaceae</taxon>
        <taxon>Gleimia</taxon>
    </lineage>
</organism>
<evidence type="ECO:0000259" key="6">
    <source>
        <dbReference type="Pfam" id="PF02826"/>
    </source>
</evidence>
<keyword evidence="3" id="KW-0520">NAD</keyword>
<keyword evidence="2 4" id="KW-0560">Oxidoreductase</keyword>
<dbReference type="Pfam" id="PF02826">
    <property type="entry name" value="2-Hacid_dh_C"/>
    <property type="match status" value="1"/>
</dbReference>
<evidence type="ECO:0000256" key="3">
    <source>
        <dbReference type="ARBA" id="ARBA00023027"/>
    </source>
</evidence>
<dbReference type="Pfam" id="PF00389">
    <property type="entry name" value="2-Hacid_dh"/>
    <property type="match status" value="1"/>
</dbReference>
<dbReference type="InterPro" id="IPR006140">
    <property type="entry name" value="D-isomer_DH_NAD-bd"/>
</dbReference>
<evidence type="ECO:0000313" key="7">
    <source>
        <dbReference type="EMBL" id="EPD30399.1"/>
    </source>
</evidence>
<feature type="domain" description="D-isomer specific 2-hydroxyacid dehydrogenase NAD-binding" evidence="6">
    <location>
        <begin position="110"/>
        <end position="284"/>
    </location>
</feature>
<comment type="caution">
    <text evidence="7">The sequence shown here is derived from an EMBL/GenBank/DDBJ whole genome shotgun (WGS) entry which is preliminary data.</text>
</comment>
<accession>A0A9W5RDD5</accession>
<evidence type="ECO:0000256" key="1">
    <source>
        <dbReference type="ARBA" id="ARBA00005854"/>
    </source>
</evidence>
<evidence type="ECO:0000256" key="4">
    <source>
        <dbReference type="RuleBase" id="RU003719"/>
    </source>
</evidence>
<evidence type="ECO:0000259" key="5">
    <source>
        <dbReference type="Pfam" id="PF00389"/>
    </source>
</evidence>
<dbReference type="SUPFAM" id="SSF51735">
    <property type="entry name" value="NAD(P)-binding Rossmann-fold domains"/>
    <property type="match status" value="1"/>
</dbReference>